<evidence type="ECO:0000259" key="2">
    <source>
        <dbReference type="Pfam" id="PF01243"/>
    </source>
</evidence>
<dbReference type="Gene3D" id="2.30.110.10">
    <property type="entry name" value="Electron Transport, Fmn-binding Protein, Chain A"/>
    <property type="match status" value="1"/>
</dbReference>
<dbReference type="InterPro" id="IPR052019">
    <property type="entry name" value="F420H2_bilvrd_red/Heme_oxyg"/>
</dbReference>
<dbReference type="EMBL" id="SMLB01000080">
    <property type="protein sequence ID" value="TDD64034.1"/>
    <property type="molecule type" value="Genomic_DNA"/>
</dbReference>
<dbReference type="GO" id="GO:0070967">
    <property type="term" value="F:coenzyme F420 binding"/>
    <property type="evidence" value="ECO:0007669"/>
    <property type="project" value="TreeGrafter"/>
</dbReference>
<organism evidence="3 4">
    <name type="scientific">Jiangella aurantiaca</name>
    <dbReference type="NCBI Taxonomy" id="2530373"/>
    <lineage>
        <taxon>Bacteria</taxon>
        <taxon>Bacillati</taxon>
        <taxon>Actinomycetota</taxon>
        <taxon>Actinomycetes</taxon>
        <taxon>Jiangellales</taxon>
        <taxon>Jiangellaceae</taxon>
        <taxon>Jiangella</taxon>
    </lineage>
</organism>
<dbReference type="PANTHER" id="PTHR35176">
    <property type="entry name" value="HEME OXYGENASE HI_0854-RELATED"/>
    <property type="match status" value="1"/>
</dbReference>
<gene>
    <name evidence="3" type="ORF">E1262_29450</name>
</gene>
<protein>
    <submittedName>
        <fullName evidence="3">Pyridoxamine 5'-phosphate oxidase family protein</fullName>
    </submittedName>
</protein>
<accession>A0A4R5A0A8</accession>
<dbReference type="GO" id="GO:0016627">
    <property type="term" value="F:oxidoreductase activity, acting on the CH-CH group of donors"/>
    <property type="evidence" value="ECO:0007669"/>
    <property type="project" value="TreeGrafter"/>
</dbReference>
<dbReference type="PANTHER" id="PTHR35176:SF4">
    <property type="entry name" value="PYRIDOXAMINE 5'-PHOSPHATE OXIDASE-RELATED FMN-BINDING"/>
    <property type="match status" value="1"/>
</dbReference>
<keyword evidence="1" id="KW-0560">Oxidoreductase</keyword>
<dbReference type="GO" id="GO:0005829">
    <property type="term" value="C:cytosol"/>
    <property type="evidence" value="ECO:0007669"/>
    <property type="project" value="TreeGrafter"/>
</dbReference>
<dbReference type="SUPFAM" id="SSF50475">
    <property type="entry name" value="FMN-binding split barrel"/>
    <property type="match status" value="1"/>
</dbReference>
<evidence type="ECO:0000256" key="1">
    <source>
        <dbReference type="ARBA" id="ARBA00023002"/>
    </source>
</evidence>
<reference evidence="3 4" key="1">
    <citation type="submission" date="2019-02" db="EMBL/GenBank/DDBJ databases">
        <title>Draft genome sequences of novel Actinobacteria.</title>
        <authorList>
            <person name="Sahin N."/>
            <person name="Ay H."/>
            <person name="Saygin H."/>
        </authorList>
    </citation>
    <scope>NUCLEOTIDE SEQUENCE [LARGE SCALE GENOMIC DNA]</scope>
    <source>
        <strain evidence="3 4">8K307</strain>
    </source>
</reference>
<dbReference type="InterPro" id="IPR011576">
    <property type="entry name" value="Pyridox_Oxase_N"/>
</dbReference>
<dbReference type="AlphaFoldDB" id="A0A4R5A0A8"/>
<evidence type="ECO:0000313" key="4">
    <source>
        <dbReference type="Proteomes" id="UP000295217"/>
    </source>
</evidence>
<dbReference type="Pfam" id="PF01243">
    <property type="entry name" value="PNPOx_N"/>
    <property type="match status" value="1"/>
</dbReference>
<name>A0A4R5A0A8_9ACTN</name>
<dbReference type="Proteomes" id="UP000295217">
    <property type="component" value="Unassembled WGS sequence"/>
</dbReference>
<comment type="caution">
    <text evidence="3">The sequence shown here is derived from an EMBL/GenBank/DDBJ whole genome shotgun (WGS) entry which is preliminary data.</text>
</comment>
<proteinExistence type="predicted"/>
<dbReference type="InterPro" id="IPR012349">
    <property type="entry name" value="Split_barrel_FMN-bd"/>
</dbReference>
<dbReference type="OrthoDB" id="157302at2"/>
<sequence>MAERVPASAVNVTETWEDNVLKHGEPTNVIAWEDVRDRIARASDYWVSTVRASGAPHVRPVFAVWVDGLLVSTTNGTRAKARNLETNPRVSFTTRVDGIDVVVEGRAEFVTDEELLERIAEAYRSKYGWPLEIRDGEAYHAPFAAPAAGPPPFRPYAVTPQTVYAMGVTDELAPRTTKYTF</sequence>
<feature type="domain" description="Pyridoxamine 5'-phosphate oxidase N-terminal" evidence="2">
    <location>
        <begin position="33"/>
        <end position="164"/>
    </location>
</feature>
<keyword evidence="4" id="KW-1185">Reference proteome</keyword>
<dbReference type="RefSeq" id="WP_132107906.1">
    <property type="nucleotide sequence ID" value="NZ_SMLB01000080.1"/>
</dbReference>
<evidence type="ECO:0000313" key="3">
    <source>
        <dbReference type="EMBL" id="TDD64034.1"/>
    </source>
</evidence>